<evidence type="ECO:0000313" key="2">
    <source>
        <dbReference type="Proteomes" id="UP000613266"/>
    </source>
</evidence>
<accession>A0A931J0H6</accession>
<dbReference type="AlphaFoldDB" id="A0A931J0H6"/>
<proteinExistence type="predicted"/>
<reference evidence="1" key="1">
    <citation type="submission" date="2020-12" db="EMBL/GenBank/DDBJ databases">
        <title>The genome sequence of Inhella sp. 1Y17.</title>
        <authorList>
            <person name="Liu Y."/>
        </authorList>
    </citation>
    <scope>NUCLEOTIDE SEQUENCE</scope>
    <source>
        <strain evidence="1">1Y17</strain>
    </source>
</reference>
<dbReference type="Proteomes" id="UP000613266">
    <property type="component" value="Unassembled WGS sequence"/>
</dbReference>
<gene>
    <name evidence="1" type="ORF">I7X39_09910</name>
</gene>
<dbReference type="EMBL" id="JAEDAK010000006">
    <property type="protein sequence ID" value="MBH9577221.1"/>
    <property type="molecule type" value="Genomic_DNA"/>
</dbReference>
<evidence type="ECO:0000313" key="1">
    <source>
        <dbReference type="EMBL" id="MBH9577221.1"/>
    </source>
</evidence>
<keyword evidence="2" id="KW-1185">Reference proteome</keyword>
<name>A0A931J0H6_9BURK</name>
<organism evidence="1 2">
    <name type="scientific">Inhella proteolytica</name>
    <dbReference type="NCBI Taxonomy" id="2795029"/>
    <lineage>
        <taxon>Bacteria</taxon>
        <taxon>Pseudomonadati</taxon>
        <taxon>Pseudomonadota</taxon>
        <taxon>Betaproteobacteria</taxon>
        <taxon>Burkholderiales</taxon>
        <taxon>Sphaerotilaceae</taxon>
        <taxon>Inhella</taxon>
    </lineage>
</organism>
<dbReference type="RefSeq" id="WP_198111000.1">
    <property type="nucleotide sequence ID" value="NZ_JAEDAK010000006.1"/>
</dbReference>
<sequence>MPNRSIWWVLALWLWAGWIGMADAASHQPLQPGTFIRIGETGTLMLRRAGTGALEFELESFGANGNICTAKGRVSGRVATAVADDEEQAQDPCRLELQPRGDRLRVNVLTGACAAHCGLRVTLDGDFRSPAAGCKRAAIAQRRGQFLKQYRAQQHAEAVRTAQALLTECEDFLFWITQDAIRSDLALAQLRAGHPQACLSTLAQTAAGKVDDEAGLRRALSPNAYESYEWAHAIWHNRRLCQQAIGGGVGSQAPVKERPEPDVAPQ</sequence>
<protein>
    <submittedName>
        <fullName evidence="1">Uncharacterized protein</fullName>
    </submittedName>
</protein>
<comment type="caution">
    <text evidence="1">The sequence shown here is derived from an EMBL/GenBank/DDBJ whole genome shotgun (WGS) entry which is preliminary data.</text>
</comment>